<dbReference type="PROSITE" id="PS51898">
    <property type="entry name" value="TYR_RECOMBINASE"/>
    <property type="match status" value="1"/>
</dbReference>
<dbReference type="SUPFAM" id="SSF56349">
    <property type="entry name" value="DNA breaking-rejoining enzymes"/>
    <property type="match status" value="1"/>
</dbReference>
<dbReference type="Pfam" id="PF00589">
    <property type="entry name" value="Phage_integrase"/>
    <property type="match status" value="1"/>
</dbReference>
<dbReference type="InterPro" id="IPR013762">
    <property type="entry name" value="Integrase-like_cat_sf"/>
</dbReference>
<name>A0ABR7KKX6_9FIRM</name>
<proteinExistence type="inferred from homology"/>
<dbReference type="InterPro" id="IPR002104">
    <property type="entry name" value="Integrase_catalytic"/>
</dbReference>
<dbReference type="InterPro" id="IPR050090">
    <property type="entry name" value="Tyrosine_recombinase_XerCD"/>
</dbReference>
<sequence>MMDKAKCIDIYLKQQDKNLKEATIKGKLKVIKQFLDYCIANEIGNIRNIQKNDVYGFVQLKNWASQSRSSAQFTIRDFFNVMKKLELVDYDGYELYPIIFTNKRSKILSYYSPEEISKIINSIDLTNECGIRDKCMVLIAAETGLRASDIVFLKFSEIKWDKNIIQKMQMKTKQPIEVPISDNIKYLLLDYLKNHRVSDDSEYIFINTQTGVPFNDAAVLTHTVRKAFIKANINIRNKKAGAHSLRHSLATNLLKNNTPLPVIKGILGHTNISTTEKYLSIDIEGLRMVSLEVPL</sequence>
<comment type="caution">
    <text evidence="7">The sequence shown here is derived from an EMBL/GenBank/DDBJ whole genome shotgun (WGS) entry which is preliminary data.</text>
</comment>
<evidence type="ECO:0000259" key="6">
    <source>
        <dbReference type="PROSITE" id="PS51900"/>
    </source>
</evidence>
<evidence type="ECO:0000256" key="3">
    <source>
        <dbReference type="ARBA" id="ARBA00023172"/>
    </source>
</evidence>
<evidence type="ECO:0000313" key="8">
    <source>
        <dbReference type="Proteomes" id="UP000649075"/>
    </source>
</evidence>
<evidence type="ECO:0000256" key="2">
    <source>
        <dbReference type="ARBA" id="ARBA00023125"/>
    </source>
</evidence>
<dbReference type="RefSeq" id="WP_186999808.1">
    <property type="nucleotide sequence ID" value="NZ_JACRWH010000095.1"/>
</dbReference>
<evidence type="ECO:0000256" key="1">
    <source>
        <dbReference type="ARBA" id="ARBA00008857"/>
    </source>
</evidence>
<dbReference type="InterPro" id="IPR011010">
    <property type="entry name" value="DNA_brk_join_enz"/>
</dbReference>
<evidence type="ECO:0000256" key="4">
    <source>
        <dbReference type="PROSITE-ProRule" id="PRU01248"/>
    </source>
</evidence>
<dbReference type="PANTHER" id="PTHR30349:SF41">
    <property type="entry name" value="INTEGRASE_RECOMBINASE PROTEIN MJ0367-RELATED"/>
    <property type="match status" value="1"/>
</dbReference>
<dbReference type="InterPro" id="IPR010998">
    <property type="entry name" value="Integrase_recombinase_N"/>
</dbReference>
<keyword evidence="8" id="KW-1185">Reference proteome</keyword>
<dbReference type="Proteomes" id="UP000649075">
    <property type="component" value="Unassembled WGS sequence"/>
</dbReference>
<evidence type="ECO:0000313" key="7">
    <source>
        <dbReference type="EMBL" id="MBC6013380.1"/>
    </source>
</evidence>
<feature type="domain" description="Tyr recombinase" evidence="5">
    <location>
        <begin position="106"/>
        <end position="291"/>
    </location>
</feature>
<evidence type="ECO:0000259" key="5">
    <source>
        <dbReference type="PROSITE" id="PS51898"/>
    </source>
</evidence>
<dbReference type="EMBL" id="JACRWH010000095">
    <property type="protein sequence ID" value="MBC6013380.1"/>
    <property type="molecule type" value="Genomic_DNA"/>
</dbReference>
<dbReference type="InterPro" id="IPR044068">
    <property type="entry name" value="CB"/>
</dbReference>
<protein>
    <submittedName>
        <fullName evidence="7">Tyrosine-type recombinase/integrase</fullName>
    </submittedName>
</protein>
<feature type="domain" description="Core-binding (CB)" evidence="6">
    <location>
        <begin position="2"/>
        <end position="83"/>
    </location>
</feature>
<keyword evidence="2 4" id="KW-0238">DNA-binding</keyword>
<reference evidence="7 8" key="1">
    <citation type="submission" date="2020-08" db="EMBL/GenBank/DDBJ databases">
        <authorList>
            <person name="Liu C."/>
            <person name="Sun Q."/>
        </authorList>
    </citation>
    <scope>NUCLEOTIDE SEQUENCE [LARGE SCALE GENOMIC DNA]</scope>
    <source>
        <strain evidence="7 8">L34</strain>
    </source>
</reference>
<dbReference type="Gene3D" id="1.10.150.130">
    <property type="match status" value="1"/>
</dbReference>
<comment type="similarity">
    <text evidence="1">Belongs to the 'phage' integrase family.</text>
</comment>
<accession>A0ABR7KKX6</accession>
<gene>
    <name evidence="7" type="ORF">H8911_11905</name>
</gene>
<dbReference type="PANTHER" id="PTHR30349">
    <property type="entry name" value="PHAGE INTEGRASE-RELATED"/>
    <property type="match status" value="1"/>
</dbReference>
<dbReference type="Gene3D" id="1.10.443.10">
    <property type="entry name" value="Intergrase catalytic core"/>
    <property type="match status" value="1"/>
</dbReference>
<keyword evidence="3" id="KW-0233">DNA recombination</keyword>
<organism evidence="7 8">
    <name type="scientific">Holdemanella hominis</name>
    <dbReference type="NCBI Taxonomy" id="2764327"/>
    <lineage>
        <taxon>Bacteria</taxon>
        <taxon>Bacillati</taxon>
        <taxon>Bacillota</taxon>
        <taxon>Erysipelotrichia</taxon>
        <taxon>Erysipelotrichales</taxon>
        <taxon>Erysipelotrichaceae</taxon>
        <taxon>Holdemanella</taxon>
    </lineage>
</organism>
<dbReference type="PROSITE" id="PS51900">
    <property type="entry name" value="CB"/>
    <property type="match status" value="1"/>
</dbReference>